<comment type="caution">
    <text evidence="1">The sequence shown here is derived from an EMBL/GenBank/DDBJ whole genome shotgun (WGS) entry which is preliminary data.</text>
</comment>
<gene>
    <name evidence="1" type="ORF">H9950_07570</name>
</gene>
<dbReference type="AlphaFoldDB" id="A0A9D2HWS1"/>
<sequence>MDNATLGLELEYCNFKVELEKKDKLDPGGKIDEADFKSKHIIVTEGNEIVKKLFSCLGDYGIKVTLDTRSQHDELKGKVQLTVELVLDHKKFEIKAAGSEKSISLSKDFAEHVDKFSKYIIGERPEDVLEIKFEGKDEIYELKIPSYKGKLKLMPHVTIPCPLCKISDSYIARACVKDWNEIPEYSVEYLKKILNSLKVCLVQTGRPLTPEEIKEIEKHDPKQSYHVIPKTSFNAIFSMTSKECLDCLNDMKGNDDYYITPKITFNSLIDEIIKNGEDLLKDSLIGIGSIGPIFETMRGIKCPIFEFRGIGSFEYDKIYSFENQLTKDLAELYFVESVPFIFKSVK</sequence>
<reference evidence="1" key="1">
    <citation type="journal article" date="2021" name="PeerJ">
        <title>Extensive microbial diversity within the chicken gut microbiome revealed by metagenomics and culture.</title>
        <authorList>
            <person name="Gilroy R."/>
            <person name="Ravi A."/>
            <person name="Getino M."/>
            <person name="Pursley I."/>
            <person name="Horton D.L."/>
            <person name="Alikhan N.F."/>
            <person name="Baker D."/>
            <person name="Gharbi K."/>
            <person name="Hall N."/>
            <person name="Watson M."/>
            <person name="Adriaenssens E.M."/>
            <person name="Foster-Nyarko E."/>
            <person name="Jarju S."/>
            <person name="Secka A."/>
            <person name="Antonio M."/>
            <person name="Oren A."/>
            <person name="Chaudhuri R.R."/>
            <person name="La Ragione R."/>
            <person name="Hildebrand F."/>
            <person name="Pallen M.J."/>
        </authorList>
    </citation>
    <scope>NUCLEOTIDE SEQUENCE</scope>
    <source>
        <strain evidence="1">ChiHjej12B11-9795</strain>
    </source>
</reference>
<accession>A0A9D2HWS1</accession>
<evidence type="ECO:0000313" key="2">
    <source>
        <dbReference type="Proteomes" id="UP000823862"/>
    </source>
</evidence>
<proteinExistence type="predicted"/>
<evidence type="ECO:0000313" key="1">
    <source>
        <dbReference type="EMBL" id="HJA86031.1"/>
    </source>
</evidence>
<dbReference type="EMBL" id="DWZI01000038">
    <property type="protein sequence ID" value="HJA86031.1"/>
    <property type="molecule type" value="Genomic_DNA"/>
</dbReference>
<organism evidence="1 2">
    <name type="scientific">Candidatus Bacteroides avicola</name>
    <dbReference type="NCBI Taxonomy" id="2838468"/>
    <lineage>
        <taxon>Bacteria</taxon>
        <taxon>Pseudomonadati</taxon>
        <taxon>Bacteroidota</taxon>
        <taxon>Bacteroidia</taxon>
        <taxon>Bacteroidales</taxon>
        <taxon>Bacteroidaceae</taxon>
        <taxon>Bacteroides</taxon>
    </lineage>
</organism>
<protein>
    <submittedName>
        <fullName evidence="1">Uncharacterized protein</fullName>
    </submittedName>
</protein>
<name>A0A9D2HWS1_9BACE</name>
<dbReference type="Proteomes" id="UP000823862">
    <property type="component" value="Unassembled WGS sequence"/>
</dbReference>
<reference evidence="1" key="2">
    <citation type="submission" date="2021-04" db="EMBL/GenBank/DDBJ databases">
        <authorList>
            <person name="Gilroy R."/>
        </authorList>
    </citation>
    <scope>NUCLEOTIDE SEQUENCE</scope>
    <source>
        <strain evidence="1">ChiHjej12B11-9795</strain>
    </source>
</reference>